<dbReference type="Gene3D" id="3.40.50.720">
    <property type="entry name" value="NAD(P)-binding Rossmann-like Domain"/>
    <property type="match status" value="1"/>
</dbReference>
<dbReference type="Proteomes" id="UP000198287">
    <property type="component" value="Unassembled WGS sequence"/>
</dbReference>
<dbReference type="InterPro" id="IPR020904">
    <property type="entry name" value="Sc_DH/Rdtase_CS"/>
</dbReference>
<dbReference type="PANTHER" id="PTHR44269:SF1">
    <property type="entry name" value="DEHYDROGENASE_REDUCTASE SDR FAMILY MEMBER 7"/>
    <property type="match status" value="1"/>
</dbReference>
<dbReference type="InterPro" id="IPR053011">
    <property type="entry name" value="SDR_family_member_7"/>
</dbReference>
<dbReference type="Pfam" id="PF00106">
    <property type="entry name" value="adh_short"/>
    <property type="match status" value="1"/>
</dbReference>
<dbReference type="PROSITE" id="PS00061">
    <property type="entry name" value="ADH_SHORT"/>
    <property type="match status" value="1"/>
</dbReference>
<keyword evidence="3" id="KW-0812">Transmembrane</keyword>
<evidence type="ECO:0000259" key="4">
    <source>
        <dbReference type="PROSITE" id="PS51457"/>
    </source>
</evidence>
<evidence type="ECO:0000256" key="2">
    <source>
        <dbReference type="SAM" id="Coils"/>
    </source>
</evidence>
<accession>A0A226F3Z9</accession>
<feature type="domain" description="BEN" evidence="4">
    <location>
        <begin position="176"/>
        <end position="276"/>
    </location>
</feature>
<dbReference type="GO" id="GO:0016491">
    <property type="term" value="F:oxidoreductase activity"/>
    <property type="evidence" value="ECO:0007669"/>
    <property type="project" value="UniProtKB-KW"/>
</dbReference>
<dbReference type="PRINTS" id="PR00081">
    <property type="entry name" value="GDHRDH"/>
</dbReference>
<evidence type="ECO:0000256" key="3">
    <source>
        <dbReference type="SAM" id="Phobius"/>
    </source>
</evidence>
<keyword evidence="1" id="KW-0560">Oxidoreductase</keyword>
<dbReference type="InterPro" id="IPR018379">
    <property type="entry name" value="BEN_domain"/>
</dbReference>
<dbReference type="PROSITE" id="PS51457">
    <property type="entry name" value="BEN"/>
    <property type="match status" value="1"/>
</dbReference>
<gene>
    <name evidence="5" type="ORF">Fcan01_01311</name>
</gene>
<dbReference type="PANTHER" id="PTHR44269">
    <property type="entry name" value="DEHYDROGENASE/REDUCTASE SDR FAMILY MEMBER 7-RELATED"/>
    <property type="match status" value="1"/>
</dbReference>
<keyword evidence="2" id="KW-0175">Coiled coil</keyword>
<comment type="caution">
    <text evidence="5">The sequence shown here is derived from an EMBL/GenBank/DDBJ whole genome shotgun (WGS) entry which is preliminary data.</text>
</comment>
<dbReference type="EMBL" id="LNIX01000001">
    <property type="protein sequence ID" value="OXA64187.1"/>
    <property type="molecule type" value="Genomic_DNA"/>
</dbReference>
<dbReference type="AlphaFoldDB" id="A0A226F3Z9"/>
<name>A0A226F3Z9_FOLCA</name>
<protein>
    <submittedName>
        <fullName evidence="5">Dehydrogenase/reductase SDR family member 7</fullName>
    </submittedName>
</protein>
<dbReference type="OrthoDB" id="6498262at2759"/>
<keyword evidence="6" id="KW-1185">Reference proteome</keyword>
<keyword evidence="3" id="KW-0472">Membrane</keyword>
<dbReference type="InterPro" id="IPR002347">
    <property type="entry name" value="SDR_fam"/>
</dbReference>
<sequence length="595" mass="65892">MSFLLVEWSEDDFKTYSVVSIDQLEDGILRANPGKLVGTVVAIKWKRNSIHRGLVLQIGKHKNLSLEADKLAVKAADEASIIKEKDKSKFDNSSGIKMQKSKNRANEITEIASQIPSSQSVDMSLNAEFADPPLDNETVSKEKYDRLKGRHDRLKEKYRELKKLVENSHEVELYEGSGVTLPAAELASIKIMSNKPTTLARNLFRRLFSPEELASHSLNGKICNANQLAPPLPKIDTAKSDAVIKFVLKEEGFDNSPNADINEANKSFLKNKKAFVMDIILAAIIAFFVIWIGIIFYADSDILTFLYWKFGKDPASKFHGKVVWITGASSGIGEGLAKELAKCTNVKIVLSARRKDELERVKKECLDLNKSIKPDSILVLPFDMTDYSSHKTCLETITKKFYKLDILVSNAGMSQRAAWDEIEIDVDKKLFELNVFSVINLNRVVLKYFKANGNQGQLAVMSSLGGKVGGPNASSYAATKFALHGYFESLRNEMRGTKIHVTLLCPGPVVSNIGVNALTGAGEKSGSSQALVPGKKMSAERCGELCLVSIGNKLEESWISNLPYIPIVYFATHQPFLFSKVFGLVGRFAIKKPSK</sequence>
<feature type="transmembrane region" description="Helical" evidence="3">
    <location>
        <begin position="275"/>
        <end position="298"/>
    </location>
</feature>
<feature type="coiled-coil region" evidence="2">
    <location>
        <begin position="144"/>
        <end position="171"/>
    </location>
</feature>
<keyword evidence="3" id="KW-1133">Transmembrane helix</keyword>
<dbReference type="Gene3D" id="1.10.10.2590">
    <property type="entry name" value="BEN domain"/>
    <property type="match status" value="1"/>
</dbReference>
<evidence type="ECO:0000256" key="1">
    <source>
        <dbReference type="ARBA" id="ARBA00023002"/>
    </source>
</evidence>
<proteinExistence type="predicted"/>
<evidence type="ECO:0000313" key="5">
    <source>
        <dbReference type="EMBL" id="OXA64187.1"/>
    </source>
</evidence>
<organism evidence="5 6">
    <name type="scientific">Folsomia candida</name>
    <name type="common">Springtail</name>
    <dbReference type="NCBI Taxonomy" id="158441"/>
    <lineage>
        <taxon>Eukaryota</taxon>
        <taxon>Metazoa</taxon>
        <taxon>Ecdysozoa</taxon>
        <taxon>Arthropoda</taxon>
        <taxon>Hexapoda</taxon>
        <taxon>Collembola</taxon>
        <taxon>Entomobryomorpha</taxon>
        <taxon>Isotomoidea</taxon>
        <taxon>Isotomidae</taxon>
        <taxon>Proisotominae</taxon>
        <taxon>Folsomia</taxon>
    </lineage>
</organism>
<dbReference type="SUPFAM" id="SSF51735">
    <property type="entry name" value="NAD(P)-binding Rossmann-fold domains"/>
    <property type="match status" value="1"/>
</dbReference>
<reference evidence="5 6" key="1">
    <citation type="submission" date="2015-12" db="EMBL/GenBank/DDBJ databases">
        <title>The genome of Folsomia candida.</title>
        <authorList>
            <person name="Faddeeva A."/>
            <person name="Derks M.F."/>
            <person name="Anvar Y."/>
            <person name="Smit S."/>
            <person name="Van Straalen N."/>
            <person name="Roelofs D."/>
        </authorList>
    </citation>
    <scope>NUCLEOTIDE SEQUENCE [LARGE SCALE GENOMIC DNA]</scope>
    <source>
        <strain evidence="5 6">VU population</strain>
        <tissue evidence="5">Whole body</tissue>
    </source>
</reference>
<evidence type="ECO:0000313" key="6">
    <source>
        <dbReference type="Proteomes" id="UP000198287"/>
    </source>
</evidence>
<dbReference type="GO" id="GO:0003677">
    <property type="term" value="F:DNA binding"/>
    <property type="evidence" value="ECO:0007669"/>
    <property type="project" value="InterPro"/>
</dbReference>
<dbReference type="InterPro" id="IPR036291">
    <property type="entry name" value="NAD(P)-bd_dom_sf"/>
</dbReference>